<dbReference type="EMBL" id="MT142522">
    <property type="protein sequence ID" value="QJA84007.1"/>
    <property type="molecule type" value="Genomic_DNA"/>
</dbReference>
<accession>A0A6M3J633</accession>
<dbReference type="AlphaFoldDB" id="A0A6M3J633"/>
<proteinExistence type="predicted"/>
<sequence length="81" mass="9326">MANLARVEISYEFLIDFMTEGHEFKKIRCIEGLPEGVEIIRSYNDEKRGVGVLVVRHDSFDDVPWGAPIPAVSISFERWWG</sequence>
<gene>
    <name evidence="2" type="ORF">MM415A00233_0009</name>
    <name evidence="1" type="ORF">MM415B00478_0062</name>
</gene>
<reference evidence="1" key="1">
    <citation type="submission" date="2020-03" db="EMBL/GenBank/DDBJ databases">
        <title>The deep terrestrial virosphere.</title>
        <authorList>
            <person name="Holmfeldt K."/>
            <person name="Nilsson E."/>
            <person name="Simone D."/>
            <person name="Lopez-Fernandez M."/>
            <person name="Wu X."/>
            <person name="de Brujin I."/>
            <person name="Lundin D."/>
            <person name="Andersson A."/>
            <person name="Bertilsson S."/>
            <person name="Dopson M."/>
        </authorList>
    </citation>
    <scope>NUCLEOTIDE SEQUENCE</scope>
    <source>
        <strain evidence="2">MM415A00233</strain>
        <strain evidence="1">MM415B00478</strain>
    </source>
</reference>
<protein>
    <submittedName>
        <fullName evidence="1">Uncharacterized protein</fullName>
    </submittedName>
</protein>
<name>A0A6M3J633_9ZZZZ</name>
<dbReference type="EMBL" id="MT141523">
    <property type="protein sequence ID" value="QJA64665.1"/>
    <property type="molecule type" value="Genomic_DNA"/>
</dbReference>
<organism evidence="1">
    <name type="scientific">viral metagenome</name>
    <dbReference type="NCBI Taxonomy" id="1070528"/>
    <lineage>
        <taxon>unclassified sequences</taxon>
        <taxon>metagenomes</taxon>
        <taxon>organismal metagenomes</taxon>
    </lineage>
</organism>
<evidence type="ECO:0000313" key="2">
    <source>
        <dbReference type="EMBL" id="QJA84007.1"/>
    </source>
</evidence>
<evidence type="ECO:0000313" key="1">
    <source>
        <dbReference type="EMBL" id="QJA64665.1"/>
    </source>
</evidence>